<feature type="coiled-coil region" evidence="1">
    <location>
        <begin position="9"/>
        <end position="71"/>
    </location>
</feature>
<keyword evidence="1" id="KW-0175">Coiled coil</keyword>
<proteinExistence type="predicted"/>
<sequence>MTTIGKPTYEELEKKCALQQSKLAAINELMSVVEKASDIAKAGIEELQSQNADLAVQLANAESKCRDLAAENSGLKSGQSFFMYSDETGFEIHKAQDAAIASAKDMIAVCREEAAQDGWPEDADTICWGVIMQKAIEMDFEKPSEQNGWIGWSEYKLSPDIETPATDAFLAEVRAQGVEALVLRRKTAARIARERDDLRAADDLEGEACRAQMFADDIRQEARLRKGVAL</sequence>
<organism evidence="2">
    <name type="scientific">Myoviridae sp. ctzA421</name>
    <dbReference type="NCBI Taxonomy" id="2826719"/>
    <lineage>
        <taxon>Viruses</taxon>
        <taxon>Duplodnaviria</taxon>
        <taxon>Heunggongvirae</taxon>
        <taxon>Uroviricota</taxon>
        <taxon>Caudoviricetes</taxon>
    </lineage>
</organism>
<accession>A0A8S5LU20</accession>
<reference evidence="2" key="1">
    <citation type="journal article" date="2021" name="Proc. Natl. Acad. Sci. U.S.A.">
        <title>A Catalog of Tens of Thousands of Viruses from Human Metagenomes Reveals Hidden Associations with Chronic Diseases.</title>
        <authorList>
            <person name="Tisza M.J."/>
            <person name="Buck C.B."/>
        </authorList>
    </citation>
    <scope>NUCLEOTIDE SEQUENCE</scope>
    <source>
        <strain evidence="2">CtzA421</strain>
    </source>
</reference>
<name>A0A8S5LU20_9CAUD</name>
<protein>
    <submittedName>
        <fullName evidence="2">Uncharacterized protein</fullName>
    </submittedName>
</protein>
<evidence type="ECO:0000313" key="2">
    <source>
        <dbReference type="EMBL" id="DAD73500.1"/>
    </source>
</evidence>
<dbReference type="EMBL" id="BK014737">
    <property type="protein sequence ID" value="DAD73500.1"/>
    <property type="molecule type" value="Genomic_DNA"/>
</dbReference>
<evidence type="ECO:0000256" key="1">
    <source>
        <dbReference type="SAM" id="Coils"/>
    </source>
</evidence>